<feature type="region of interest" description="Disordered" evidence="1">
    <location>
        <begin position="84"/>
        <end position="114"/>
    </location>
</feature>
<protein>
    <submittedName>
        <fullName evidence="2">Uncharacterized protein</fullName>
    </submittedName>
</protein>
<organism evidence="2 3">
    <name type="scientific">Streptomyces hainanensis</name>
    <dbReference type="NCBI Taxonomy" id="402648"/>
    <lineage>
        <taxon>Bacteria</taxon>
        <taxon>Bacillati</taxon>
        <taxon>Actinomycetota</taxon>
        <taxon>Actinomycetes</taxon>
        <taxon>Kitasatosporales</taxon>
        <taxon>Streptomycetaceae</taxon>
        <taxon>Streptomyces</taxon>
    </lineage>
</organism>
<keyword evidence="3" id="KW-1185">Reference proteome</keyword>
<gene>
    <name evidence="2" type="ORF">E1283_27840</name>
</gene>
<comment type="caution">
    <text evidence="2">The sequence shown here is derived from an EMBL/GenBank/DDBJ whole genome shotgun (WGS) entry which is preliminary data.</text>
</comment>
<reference evidence="2 3" key="1">
    <citation type="submission" date="2019-03" db="EMBL/GenBank/DDBJ databases">
        <title>Draft genome sequences of novel Actinobacteria.</title>
        <authorList>
            <person name="Sahin N."/>
            <person name="Ay H."/>
            <person name="Saygin H."/>
        </authorList>
    </citation>
    <scope>NUCLEOTIDE SEQUENCE [LARGE SCALE GENOMIC DNA]</scope>
    <source>
        <strain evidence="2 3">DSM 41900</strain>
    </source>
</reference>
<proteinExistence type="predicted"/>
<evidence type="ECO:0000313" key="3">
    <source>
        <dbReference type="Proteomes" id="UP000295345"/>
    </source>
</evidence>
<sequence length="114" mass="12572">SRWLDNENRTRAYLRFVDVERLLYNFRANHRLSTNGAAPGGGSEEDAVEDIRTLSNSEASDLSNAELRVERNIGTVRGHVNALGAGVRTGRPRPPSRGGGCRAAACGRRARRRR</sequence>
<accession>A0A4R4T007</accession>
<dbReference type="Proteomes" id="UP000295345">
    <property type="component" value="Unassembled WGS sequence"/>
</dbReference>
<evidence type="ECO:0000313" key="2">
    <source>
        <dbReference type="EMBL" id="TDC68132.1"/>
    </source>
</evidence>
<dbReference type="EMBL" id="SMKI01000390">
    <property type="protein sequence ID" value="TDC68132.1"/>
    <property type="molecule type" value="Genomic_DNA"/>
</dbReference>
<dbReference type="AlphaFoldDB" id="A0A4R4T007"/>
<name>A0A4R4T007_9ACTN</name>
<evidence type="ECO:0000256" key="1">
    <source>
        <dbReference type="SAM" id="MobiDB-lite"/>
    </source>
</evidence>
<feature type="non-terminal residue" evidence="2">
    <location>
        <position position="1"/>
    </location>
</feature>